<keyword evidence="2" id="KW-0689">Ribosomal protein</keyword>
<dbReference type="InterPro" id="IPR001197">
    <property type="entry name" value="Ribosomal_uL16_euk_arch"/>
</dbReference>
<protein>
    <submittedName>
        <fullName evidence="4">Uncharacterized protein</fullName>
    </submittedName>
</protein>
<evidence type="ECO:0000313" key="4">
    <source>
        <dbReference type="EMBL" id="MXQ91722.1"/>
    </source>
</evidence>
<gene>
    <name evidence="4" type="ORF">E5288_WYG004517</name>
</gene>
<name>A0A6B0RQ97_9CETA</name>
<dbReference type="PANTHER" id="PTHR11726">
    <property type="entry name" value="60S RIBOSOMAL PROTEIN L10"/>
    <property type="match status" value="1"/>
</dbReference>
<evidence type="ECO:0000256" key="2">
    <source>
        <dbReference type="ARBA" id="ARBA00022980"/>
    </source>
</evidence>
<keyword evidence="3" id="KW-0687">Ribonucleoprotein</keyword>
<sequence>MVSDEYEKLSSDALEAARICANKNMAPKSYGKGNFHIQVQLPPFLICINKMLSCARAHRLQTGLETQPQKDKVTYESNGRKVSTAVSDQAIPSLCSCLFHPAPSV</sequence>
<dbReference type="InterPro" id="IPR047873">
    <property type="entry name" value="Ribosomal_uL16"/>
</dbReference>
<dbReference type="Proteomes" id="UP000322234">
    <property type="component" value="Unassembled WGS sequence"/>
</dbReference>
<evidence type="ECO:0000313" key="5">
    <source>
        <dbReference type="Proteomes" id="UP000322234"/>
    </source>
</evidence>
<dbReference type="EMBL" id="VBQZ03000074">
    <property type="protein sequence ID" value="MXQ91722.1"/>
    <property type="molecule type" value="Genomic_DNA"/>
</dbReference>
<proteinExistence type="inferred from homology"/>
<organism evidence="4 5">
    <name type="scientific">Bos mutus</name>
    <name type="common">wild yak</name>
    <dbReference type="NCBI Taxonomy" id="72004"/>
    <lineage>
        <taxon>Eukaryota</taxon>
        <taxon>Metazoa</taxon>
        <taxon>Chordata</taxon>
        <taxon>Craniata</taxon>
        <taxon>Vertebrata</taxon>
        <taxon>Euteleostomi</taxon>
        <taxon>Mammalia</taxon>
        <taxon>Eutheria</taxon>
        <taxon>Laurasiatheria</taxon>
        <taxon>Artiodactyla</taxon>
        <taxon>Ruminantia</taxon>
        <taxon>Pecora</taxon>
        <taxon>Bovidae</taxon>
        <taxon>Bovinae</taxon>
        <taxon>Bos</taxon>
    </lineage>
</organism>
<comment type="caution">
    <text evidence="4">The sequence shown here is derived from an EMBL/GenBank/DDBJ whole genome shotgun (WGS) entry which is preliminary data.</text>
</comment>
<accession>A0A6B0RQ97</accession>
<dbReference type="AlphaFoldDB" id="A0A6B0RQ97"/>
<dbReference type="Gene3D" id="3.90.1170.10">
    <property type="entry name" value="Ribosomal protein L10e/L16"/>
    <property type="match status" value="1"/>
</dbReference>
<dbReference type="GO" id="GO:0005840">
    <property type="term" value="C:ribosome"/>
    <property type="evidence" value="ECO:0007669"/>
    <property type="project" value="UniProtKB-KW"/>
</dbReference>
<evidence type="ECO:0000256" key="1">
    <source>
        <dbReference type="ARBA" id="ARBA00008931"/>
    </source>
</evidence>
<dbReference type="Pfam" id="PF00252">
    <property type="entry name" value="Ribosomal_L16"/>
    <property type="match status" value="1"/>
</dbReference>
<dbReference type="GO" id="GO:0006412">
    <property type="term" value="P:translation"/>
    <property type="evidence" value="ECO:0007669"/>
    <property type="project" value="InterPro"/>
</dbReference>
<reference evidence="4" key="1">
    <citation type="submission" date="2019-10" db="EMBL/GenBank/DDBJ databases">
        <title>The sequence and de novo assembly of the wild yak genome.</title>
        <authorList>
            <person name="Liu Y."/>
        </authorList>
    </citation>
    <scope>NUCLEOTIDE SEQUENCE [LARGE SCALE GENOMIC DNA]</scope>
    <source>
        <strain evidence="4">WY2019</strain>
    </source>
</reference>
<dbReference type="GO" id="GO:1990904">
    <property type="term" value="C:ribonucleoprotein complex"/>
    <property type="evidence" value="ECO:0007669"/>
    <property type="project" value="UniProtKB-KW"/>
</dbReference>
<comment type="similarity">
    <text evidence="1">Belongs to the universal ribosomal protein uL16 family.</text>
</comment>
<evidence type="ECO:0000256" key="3">
    <source>
        <dbReference type="ARBA" id="ARBA00023274"/>
    </source>
</evidence>
<dbReference type="GO" id="GO:0003735">
    <property type="term" value="F:structural constituent of ribosome"/>
    <property type="evidence" value="ECO:0007669"/>
    <property type="project" value="InterPro"/>
</dbReference>
<dbReference type="InterPro" id="IPR036920">
    <property type="entry name" value="Ribosomal_uL16_sf"/>
</dbReference>
<keyword evidence="5" id="KW-1185">Reference proteome</keyword>
<dbReference type="SUPFAM" id="SSF54686">
    <property type="entry name" value="Ribosomal protein L16p/L10e"/>
    <property type="match status" value="1"/>
</dbReference>